<dbReference type="RefSeq" id="WP_107010074.1">
    <property type="nucleotide sequence ID" value="NZ_JBHRSF010000079.1"/>
</dbReference>
<reference evidence="5" key="3">
    <citation type="journal article" date="2019" name="Int. J. Syst. Evol. Microbiol.">
        <title>The Global Catalogue of Microorganisms (GCM) 10K type strain sequencing project: providing services to taxonomists for standard genome sequencing and annotation.</title>
        <authorList>
            <consortium name="The Broad Institute Genomics Platform"/>
            <consortium name="The Broad Institute Genome Sequencing Center for Infectious Disease"/>
            <person name="Wu L."/>
            <person name="Ma J."/>
        </authorList>
    </citation>
    <scope>NUCLEOTIDE SEQUENCE [LARGE SCALE GENOMIC DNA]</scope>
    <source>
        <strain evidence="5">KCTC 62575</strain>
    </source>
</reference>
<protein>
    <submittedName>
        <fullName evidence="3">Uncharacterized protein</fullName>
    </submittedName>
</protein>
<keyword evidence="5" id="KW-1185">Reference proteome</keyword>
<reference evidence="3 4" key="2">
    <citation type="submission" date="2018-08" db="EMBL/GenBank/DDBJ databases">
        <title>The draft genome of Acinetobacter sichuanensis strain WCHAc060041.</title>
        <authorList>
            <person name="Qin J."/>
            <person name="Feng Y."/>
            <person name="Zong Z."/>
        </authorList>
    </citation>
    <scope>NUCLEOTIDE SEQUENCE [LARGE SCALE GENOMIC DNA]</scope>
    <source>
        <strain evidence="3 4">WCHAc060041</strain>
    </source>
</reference>
<feature type="compositionally biased region" description="Basic and acidic residues" evidence="1">
    <location>
        <begin position="24"/>
        <end position="34"/>
    </location>
</feature>
<dbReference type="EMBL" id="PYIX02000071">
    <property type="protein sequence ID" value="RFC81619.1"/>
    <property type="molecule type" value="Genomic_DNA"/>
</dbReference>
<dbReference type="EMBL" id="JBHRSF010000079">
    <property type="protein sequence ID" value="MFC2996765.1"/>
    <property type="molecule type" value="Genomic_DNA"/>
</dbReference>
<evidence type="ECO:0000313" key="5">
    <source>
        <dbReference type="Proteomes" id="UP001595455"/>
    </source>
</evidence>
<evidence type="ECO:0000313" key="4">
    <source>
        <dbReference type="Proteomes" id="UP000240957"/>
    </source>
</evidence>
<feature type="region of interest" description="Disordered" evidence="1">
    <location>
        <begin position="1"/>
        <end position="34"/>
    </location>
</feature>
<dbReference type="OrthoDB" id="6689183at2"/>
<dbReference type="Proteomes" id="UP001595455">
    <property type="component" value="Unassembled WGS sequence"/>
</dbReference>
<accession>A0A371YJF4</accession>
<evidence type="ECO:0000313" key="2">
    <source>
        <dbReference type="EMBL" id="MFC2996765.1"/>
    </source>
</evidence>
<reference evidence="2" key="4">
    <citation type="submission" date="2024-09" db="EMBL/GenBank/DDBJ databases">
        <authorList>
            <person name="Sun Q."/>
            <person name="Mori K."/>
        </authorList>
    </citation>
    <scope>NUCLEOTIDE SEQUENCE</scope>
    <source>
        <strain evidence="2">KCTC 62575</strain>
    </source>
</reference>
<proteinExistence type="predicted"/>
<dbReference type="AlphaFoldDB" id="A0A371YJF4"/>
<dbReference type="Proteomes" id="UP000240957">
    <property type="component" value="Unassembled WGS sequence"/>
</dbReference>
<comment type="caution">
    <text evidence="3">The sequence shown here is derived from an EMBL/GenBank/DDBJ whole genome shotgun (WGS) entry which is preliminary data.</text>
</comment>
<evidence type="ECO:0000256" key="1">
    <source>
        <dbReference type="SAM" id="MobiDB-lite"/>
    </source>
</evidence>
<sequence length="131" mass="15082">MSNRFKKAMENTEFTQDDVNSDAKVSDGKEKKDKEQIVTRNKSIINIEKNTLPIAKRVRTKHGRNLTIPLFVEELNVIDEAVKKLGQDQNISISVFIRESILQQCKKVLGAKEYQEILNNQLNVTKPKKEQ</sequence>
<organism evidence="3 4">
    <name type="scientific">Acinetobacter sichuanensis</name>
    <dbReference type="NCBI Taxonomy" id="2136183"/>
    <lineage>
        <taxon>Bacteria</taxon>
        <taxon>Pseudomonadati</taxon>
        <taxon>Pseudomonadota</taxon>
        <taxon>Gammaproteobacteria</taxon>
        <taxon>Moraxellales</taxon>
        <taxon>Moraxellaceae</taxon>
        <taxon>Acinetobacter</taxon>
    </lineage>
</organism>
<evidence type="ECO:0000313" key="3">
    <source>
        <dbReference type="EMBL" id="RFC81619.1"/>
    </source>
</evidence>
<name>A0A371YJF4_9GAMM</name>
<reference evidence="2" key="1">
    <citation type="journal article" date="2014" name="Int. J. Syst. Evol. Microbiol.">
        <title>Complete genome of a new Firmicutes species belonging to the dominant human colonic microbiota ('Ruminococcus bicirculans') reveals two chromosomes and a selective capacity to utilize plant glucans.</title>
        <authorList>
            <consortium name="NISC Comparative Sequencing Program"/>
            <person name="Wegmann U."/>
            <person name="Louis P."/>
            <person name="Goesmann A."/>
            <person name="Henrissat B."/>
            <person name="Duncan S.H."/>
            <person name="Flint H.J."/>
        </authorList>
    </citation>
    <scope>NUCLEOTIDE SEQUENCE</scope>
    <source>
        <strain evidence="2">KCTC 62575</strain>
    </source>
</reference>
<gene>
    <name evidence="2" type="ORF">ACFODO_16155</name>
    <name evidence="3" type="ORF">C9E89_020860</name>
</gene>